<keyword evidence="8" id="KW-1185">Reference proteome</keyword>
<organism evidence="7 8">
    <name type="scientific">Diacronema lutheri</name>
    <name type="common">Unicellular marine alga</name>
    <name type="synonym">Monochrysis lutheri</name>
    <dbReference type="NCBI Taxonomy" id="2081491"/>
    <lineage>
        <taxon>Eukaryota</taxon>
        <taxon>Haptista</taxon>
        <taxon>Haptophyta</taxon>
        <taxon>Pavlovophyceae</taxon>
        <taxon>Pavlovales</taxon>
        <taxon>Pavlovaceae</taxon>
        <taxon>Diacronema</taxon>
    </lineage>
</organism>
<dbReference type="OrthoDB" id="391988at2759"/>
<sequence>MAARWARGALVPHAAWPTLVGGRIGAPRAAWPAARRLYARRAPPPRALSVDEAPRARRRGERADGGGIAARRAAHLALLSDEATPFERDVLRRLTRSGFATGRSQKAAVWRRRGDATAEYIGCALLGDWPDGGGLPEVALVGQSNSGKSSLLNAFLGSISGEGLAPVSARAGWTAHLSFFRLSAELAGEFAPRFVLVDMPGYGDAVADTSTRRTWRRAIRAYLSHRPALLSVLLLVDAERGLETEDRELLARLVRAGTPHALVLTRCDLLSPLQLARCHYRVSDELGELNSAAAADVPMISVLTGVGVRELWERLLVGVAEWQDAQLQQPEDGA</sequence>
<evidence type="ECO:0000256" key="4">
    <source>
        <dbReference type="ARBA" id="ARBA00023134"/>
    </source>
</evidence>
<dbReference type="InterPro" id="IPR030393">
    <property type="entry name" value="G_ENGB_dom"/>
</dbReference>
<keyword evidence="4" id="KW-0342">GTP-binding</keyword>
<keyword evidence="3" id="KW-0460">Magnesium</keyword>
<name>A0A8J6CDF0_DIALT</name>
<dbReference type="PANTHER" id="PTHR11649">
    <property type="entry name" value="MSS1/TRME-RELATED GTP-BINDING PROTEIN"/>
    <property type="match status" value="1"/>
</dbReference>
<dbReference type="AlphaFoldDB" id="A0A8J6CDF0"/>
<dbReference type="Proteomes" id="UP000751190">
    <property type="component" value="Unassembled WGS sequence"/>
</dbReference>
<dbReference type="SUPFAM" id="SSF52540">
    <property type="entry name" value="P-loop containing nucleoside triphosphate hydrolases"/>
    <property type="match status" value="1"/>
</dbReference>
<dbReference type="Gene3D" id="3.40.50.300">
    <property type="entry name" value="P-loop containing nucleotide triphosphate hydrolases"/>
    <property type="match status" value="1"/>
</dbReference>
<proteinExistence type="predicted"/>
<evidence type="ECO:0000256" key="3">
    <source>
        <dbReference type="ARBA" id="ARBA00022842"/>
    </source>
</evidence>
<gene>
    <name evidence="7" type="ORF">KFE25_000347</name>
</gene>
<comment type="caution">
    <text evidence="7">The sequence shown here is derived from an EMBL/GenBank/DDBJ whole genome shotgun (WGS) entry which is preliminary data.</text>
</comment>
<dbReference type="InterPro" id="IPR027417">
    <property type="entry name" value="P-loop_NTPase"/>
</dbReference>
<evidence type="ECO:0000256" key="1">
    <source>
        <dbReference type="ARBA" id="ARBA00022723"/>
    </source>
</evidence>
<dbReference type="GO" id="GO:0046872">
    <property type="term" value="F:metal ion binding"/>
    <property type="evidence" value="ECO:0007669"/>
    <property type="project" value="UniProtKB-KW"/>
</dbReference>
<dbReference type="InterPro" id="IPR006073">
    <property type="entry name" value="GTP-bd"/>
</dbReference>
<feature type="domain" description="EngB-type G" evidence="6">
    <location>
        <begin position="134"/>
        <end position="321"/>
    </location>
</feature>
<keyword evidence="1" id="KW-0479">Metal-binding</keyword>
<reference evidence="7" key="1">
    <citation type="submission" date="2021-05" db="EMBL/GenBank/DDBJ databases">
        <title>The genome of the haptophyte Pavlova lutheri (Diacronema luteri, Pavlovales) - a model for lipid biosynthesis in eukaryotic algae.</title>
        <authorList>
            <person name="Hulatt C.J."/>
            <person name="Posewitz M.C."/>
        </authorList>
    </citation>
    <scope>NUCLEOTIDE SEQUENCE</scope>
    <source>
        <strain evidence="7">NIVA-4/92</strain>
    </source>
</reference>
<protein>
    <recommendedName>
        <fullName evidence="6">EngB-type G domain-containing protein</fullName>
    </recommendedName>
</protein>
<dbReference type="PROSITE" id="PS51706">
    <property type="entry name" value="G_ENGB"/>
    <property type="match status" value="1"/>
</dbReference>
<accession>A0A8J6CDF0</accession>
<dbReference type="Pfam" id="PF01926">
    <property type="entry name" value="MMR_HSR1"/>
    <property type="match status" value="1"/>
</dbReference>
<dbReference type="OMA" id="QLARCHY"/>
<evidence type="ECO:0000313" key="8">
    <source>
        <dbReference type="Proteomes" id="UP000751190"/>
    </source>
</evidence>
<feature type="region of interest" description="Disordered" evidence="5">
    <location>
        <begin position="47"/>
        <end position="66"/>
    </location>
</feature>
<dbReference type="EMBL" id="JAGTXO010000006">
    <property type="protein sequence ID" value="KAG8467031.1"/>
    <property type="molecule type" value="Genomic_DNA"/>
</dbReference>
<evidence type="ECO:0000256" key="2">
    <source>
        <dbReference type="ARBA" id="ARBA00022741"/>
    </source>
</evidence>
<dbReference type="PANTHER" id="PTHR11649:SF13">
    <property type="entry name" value="ENGB-TYPE G DOMAIN-CONTAINING PROTEIN"/>
    <property type="match status" value="1"/>
</dbReference>
<evidence type="ECO:0000256" key="5">
    <source>
        <dbReference type="SAM" id="MobiDB-lite"/>
    </source>
</evidence>
<evidence type="ECO:0000313" key="7">
    <source>
        <dbReference type="EMBL" id="KAG8467031.1"/>
    </source>
</evidence>
<evidence type="ECO:0000259" key="6">
    <source>
        <dbReference type="PROSITE" id="PS51706"/>
    </source>
</evidence>
<keyword evidence="2" id="KW-0547">Nucleotide-binding</keyword>
<dbReference type="GO" id="GO:0005525">
    <property type="term" value="F:GTP binding"/>
    <property type="evidence" value="ECO:0007669"/>
    <property type="project" value="UniProtKB-KW"/>
</dbReference>